<dbReference type="OrthoDB" id="8858258at2"/>
<dbReference type="Proteomes" id="UP000184517">
    <property type="component" value="Unassembled WGS sequence"/>
</dbReference>
<evidence type="ECO:0000313" key="2">
    <source>
        <dbReference type="Proteomes" id="UP000184517"/>
    </source>
</evidence>
<keyword evidence="2" id="KW-1185">Reference proteome</keyword>
<organism evidence="1 2">
    <name type="scientific">Marinomonas polaris DSM 16579</name>
    <dbReference type="NCBI Taxonomy" id="1122206"/>
    <lineage>
        <taxon>Bacteria</taxon>
        <taxon>Pseudomonadati</taxon>
        <taxon>Pseudomonadota</taxon>
        <taxon>Gammaproteobacteria</taxon>
        <taxon>Oceanospirillales</taxon>
        <taxon>Oceanospirillaceae</taxon>
        <taxon>Marinomonas</taxon>
    </lineage>
</organism>
<dbReference type="AlphaFoldDB" id="A0A1M5DUH9"/>
<reference evidence="2" key="1">
    <citation type="submission" date="2016-11" db="EMBL/GenBank/DDBJ databases">
        <authorList>
            <person name="Varghese N."/>
            <person name="Submissions S."/>
        </authorList>
    </citation>
    <scope>NUCLEOTIDE SEQUENCE [LARGE SCALE GENOMIC DNA]</scope>
    <source>
        <strain evidence="2">DSM 16579</strain>
    </source>
</reference>
<evidence type="ECO:0000313" key="1">
    <source>
        <dbReference type="EMBL" id="SHF70585.1"/>
    </source>
</evidence>
<name>A0A1M5DUH9_9GAMM</name>
<gene>
    <name evidence="1" type="ORF">SAMN02745753_02509</name>
</gene>
<protein>
    <submittedName>
        <fullName evidence="1">Uncharacterized protein</fullName>
    </submittedName>
</protein>
<dbReference type="STRING" id="1122206.SAMN02745753_02509"/>
<sequence>MDKKLSKKIAEFEPQDGNWLILEDLLQQALSSSDCQAYYSAIFKLFEHYPEEDGAGVFWTALHGMEDTGGYEKKLLESFRRIPSEMAETMLFRLRNSGQKYVSGVPIESLIED</sequence>
<dbReference type="EMBL" id="FQVF01000010">
    <property type="protein sequence ID" value="SHF70585.1"/>
    <property type="molecule type" value="Genomic_DNA"/>
</dbReference>
<accession>A0A1M5DUH9</accession>
<dbReference type="RefSeq" id="WP_072840029.1">
    <property type="nucleotide sequence ID" value="NZ_FQVF01000010.1"/>
</dbReference>
<proteinExistence type="predicted"/>